<evidence type="ECO:0000259" key="13">
    <source>
        <dbReference type="PROSITE" id="PS50089"/>
    </source>
</evidence>
<feature type="domain" description="SWIM-type" evidence="14">
    <location>
        <begin position="43"/>
        <end position="73"/>
    </location>
</feature>
<evidence type="ECO:0000256" key="12">
    <source>
        <dbReference type="RuleBase" id="RU365073"/>
    </source>
</evidence>
<dbReference type="Pfam" id="PF07575">
    <property type="entry name" value="Nucleopor_Nup85"/>
    <property type="match status" value="3"/>
</dbReference>
<dbReference type="Pfam" id="PF25390">
    <property type="entry name" value="WD40_RLD"/>
    <property type="match status" value="1"/>
</dbReference>
<accession>A0A9Q0F5I5</accession>
<gene>
    <name evidence="15" type="ORF">Tsubulata_035202</name>
</gene>
<dbReference type="GO" id="GO:0017056">
    <property type="term" value="F:structural constituent of nuclear pore"/>
    <property type="evidence" value="ECO:0007669"/>
    <property type="project" value="TreeGrafter"/>
</dbReference>
<feature type="repeat" description="RCC1" evidence="11">
    <location>
        <begin position="512"/>
        <end position="564"/>
    </location>
</feature>
<evidence type="ECO:0000256" key="8">
    <source>
        <dbReference type="ARBA" id="ARBA00023132"/>
    </source>
</evidence>
<dbReference type="GO" id="GO:0006606">
    <property type="term" value="P:protein import into nucleus"/>
    <property type="evidence" value="ECO:0007669"/>
    <property type="project" value="TreeGrafter"/>
</dbReference>
<protein>
    <recommendedName>
        <fullName evidence="12">Nuclear pore complex protein Nup85</fullName>
    </recommendedName>
</protein>
<organism evidence="15 16">
    <name type="scientific">Turnera subulata</name>
    <dbReference type="NCBI Taxonomy" id="218843"/>
    <lineage>
        <taxon>Eukaryota</taxon>
        <taxon>Viridiplantae</taxon>
        <taxon>Streptophyta</taxon>
        <taxon>Embryophyta</taxon>
        <taxon>Tracheophyta</taxon>
        <taxon>Spermatophyta</taxon>
        <taxon>Magnoliopsida</taxon>
        <taxon>eudicotyledons</taxon>
        <taxon>Gunneridae</taxon>
        <taxon>Pentapetalae</taxon>
        <taxon>rosids</taxon>
        <taxon>fabids</taxon>
        <taxon>Malpighiales</taxon>
        <taxon>Passifloraceae</taxon>
        <taxon>Turnera</taxon>
    </lineage>
</organism>
<keyword evidence="3 12" id="KW-0813">Transport</keyword>
<dbReference type="Gene3D" id="2.130.10.30">
    <property type="entry name" value="Regulator of chromosome condensation 1/beta-lactamase-inhibitor protein II"/>
    <property type="match status" value="1"/>
</dbReference>
<dbReference type="GO" id="GO:0031080">
    <property type="term" value="C:nuclear pore outer ring"/>
    <property type="evidence" value="ECO:0007669"/>
    <property type="project" value="TreeGrafter"/>
</dbReference>
<dbReference type="InterPro" id="IPR058923">
    <property type="entry name" value="RCC1-like_dom"/>
</dbReference>
<evidence type="ECO:0000313" key="16">
    <source>
        <dbReference type="Proteomes" id="UP001141552"/>
    </source>
</evidence>
<dbReference type="Pfam" id="PF04434">
    <property type="entry name" value="SWIM"/>
    <property type="match status" value="1"/>
</dbReference>
<reference evidence="15" key="2">
    <citation type="journal article" date="2023" name="Plants (Basel)">
        <title>Annotation of the Turnera subulata (Passifloraceae) Draft Genome Reveals the S-Locus Evolved after the Divergence of Turneroideae from Passifloroideae in a Stepwise Manner.</title>
        <authorList>
            <person name="Henning P.M."/>
            <person name="Roalson E.H."/>
            <person name="Mir W."/>
            <person name="McCubbin A.G."/>
            <person name="Shore J.S."/>
        </authorList>
    </citation>
    <scope>NUCLEOTIDE SEQUENCE</scope>
    <source>
        <strain evidence="15">F60SS</strain>
    </source>
</reference>
<comment type="subcellular location">
    <subcellularLocation>
        <location evidence="1 12">Nucleus</location>
        <location evidence="1 12">Nuclear pore complex</location>
    </subcellularLocation>
</comment>
<evidence type="ECO:0000259" key="14">
    <source>
        <dbReference type="PROSITE" id="PS50966"/>
    </source>
</evidence>
<keyword evidence="16" id="KW-1185">Reference proteome</keyword>
<keyword evidence="10" id="KW-0862">Zinc</keyword>
<keyword evidence="8 12" id="KW-0906">Nuclear pore complex</keyword>
<dbReference type="PANTHER" id="PTHR13373">
    <property type="entry name" value="FROUNT PROTEIN-RELATED"/>
    <property type="match status" value="1"/>
</dbReference>
<feature type="repeat" description="RCC1" evidence="11">
    <location>
        <begin position="449"/>
        <end position="503"/>
    </location>
</feature>
<feature type="domain" description="RING-type" evidence="13">
    <location>
        <begin position="139"/>
        <end position="185"/>
    </location>
</feature>
<dbReference type="SUPFAM" id="SSF57850">
    <property type="entry name" value="RING/U-box"/>
    <property type="match status" value="1"/>
</dbReference>
<evidence type="ECO:0000256" key="2">
    <source>
        <dbReference type="ARBA" id="ARBA00005573"/>
    </source>
</evidence>
<dbReference type="GO" id="GO:0031965">
    <property type="term" value="C:nuclear membrane"/>
    <property type="evidence" value="ECO:0007669"/>
    <property type="project" value="UniProtKB-UniRule"/>
</dbReference>
<dbReference type="PROSITE" id="PS50089">
    <property type="entry name" value="ZF_RING_2"/>
    <property type="match status" value="1"/>
</dbReference>
<evidence type="ECO:0000256" key="7">
    <source>
        <dbReference type="ARBA" id="ARBA00023010"/>
    </source>
</evidence>
<keyword evidence="7 12" id="KW-0811">Translocation</keyword>
<comment type="similarity">
    <text evidence="2 12">Belongs to the nucleoporin Nup85 family.</text>
</comment>
<comment type="subunit">
    <text evidence="12">Component of the nuclear pore complex (NPC).</text>
</comment>
<dbReference type="GO" id="GO:0045893">
    <property type="term" value="P:positive regulation of DNA-templated transcription"/>
    <property type="evidence" value="ECO:0007669"/>
    <property type="project" value="TreeGrafter"/>
</dbReference>
<dbReference type="InterPro" id="IPR001841">
    <property type="entry name" value="Znf_RING"/>
</dbReference>
<evidence type="ECO:0000256" key="9">
    <source>
        <dbReference type="ARBA" id="ARBA00023242"/>
    </source>
</evidence>
<keyword evidence="5 12" id="KW-0509">mRNA transport</keyword>
<dbReference type="OrthoDB" id="17644at2759"/>
<feature type="repeat" description="RCC1" evidence="11">
    <location>
        <begin position="386"/>
        <end position="440"/>
    </location>
</feature>
<sequence length="1412" mass="156899">YSRHHRPSQPVADRIYRALRHRLRLLHRSESSFFILGATGNVYTVTLSTSPSCTCPDRTSPCKHILFVLIRVLGVSLDDACLRRRSLRPCKLTRLLGTPTLPEAMAGVGLRERFHRLFFQGKEGGGLVARAEVEDGATCPVCLEEMGKGEKVVGCGTCGNGIHEECLLRWKRSRGRRAASCVLCRAKWRDRNDQQDKYLNLAAYVDEDDMMAGDDTAATNSVLSFAAGRRTWKATEQFQIPATYPAKLSPWPPGTGVCILGGEECSGGSGPVQKLTSCLRFKSSLELLGNPKRRGSSLWELLPALITVLLLQLYTIVFPRSLDYCMDGQLGTSGENSAVPHLMDQFLDLRSPSSLQDDSETNSGAPLKICSVKAGGMMSLAIDNVGGLWMWGNCPPQSSSNEAGFSLTSSFTPLPVWHFHGHTVVKVACGNEHVVALVTIGETYKGEDLVCYSWGNNNHGQLGLGDTESRIHPEIVEMFNQDSSWAVYEVACGAFHTALLTHKKRPSDTLESLCWTFGLGDRGQLGHGTTQSALKPEAVKELPQYVYLNSVDCGLFHTSVVSSAGDVWSWGMEKGLGLCPEASFDGPDSGDAISPRLISGNGMYGPRFQDPLQVSCGAAHTVLVANDGYKLWSWGRGRSGVLGNGNSLDCFSPTLVMWPPLTEDFNQEEVKPVTEEEKLKGKGSEGVSETEKRLSLALEDMKLLQSKLSTMERYASILHGSVFGRPFTAQDIPMSLQNSGTSDIAKEWENMLESADHSQLVRLEMFYRQMLAGVKDKQLKRRIQELIREMLALASDSGGGASANGALVPFSPDDQVRVVLPLRHGLKPPISRVSISWARGNSLRVSLFRPPPPSESETDGGDEEVGGKVVEVKLSGNGDGEISDAQWRKIAYGSVSPFALLQSRRNSFSGLSKMQLSPSPYHIEWWEYVMEYSKDIGELLGSPKSAARPLIEDPREVLKKGEEPKNLKAAWELLEMFYVDKLSQSWLPERLVDWLADYDCLLSATQSTIHSKLVEFQGRLVTLQVIEDDPKYWEIISSALAVGWLEIVVKLLHLHGSYQLDQLGTRETENGLVEAVAVLISKTPRMRPALEDGKLGECFKAKPEFMKAWEKWRAQITKLESSAFWVQCGHRQTREGLKNMLQIMLGNANILCTATFHWIELYISHFLYIRPFTVGLENMYNLAQKCIQWKPISAPHKLMWLLSGILEENTEERQNLGGISIEELHRLAYAQVLSSHPMTWQNLEICRLYDLDYVSSNIMKIAGVHHWKHGRKGSGVFWLQQARDEVRLNWIAQQLFDSVGKSISSESFKVRDGKTTDAAREAVESLMSLMRNPSTPQQFWLPLLHDSLKLLSWQAHPLLSVSQTNLLLNKLQELSTAKLRPDFVQADLPPQALSSVRLALATNLGRAILEEQ</sequence>
<evidence type="ECO:0000256" key="5">
    <source>
        <dbReference type="ARBA" id="ARBA00022816"/>
    </source>
</evidence>
<dbReference type="SUPFAM" id="SSF50985">
    <property type="entry name" value="RCC1/BLIP-II"/>
    <property type="match status" value="1"/>
</dbReference>
<dbReference type="PROSITE" id="PS50012">
    <property type="entry name" value="RCC1_3"/>
    <property type="match status" value="4"/>
</dbReference>
<evidence type="ECO:0000256" key="4">
    <source>
        <dbReference type="ARBA" id="ARBA00022737"/>
    </source>
</evidence>
<proteinExistence type="inferred from homology"/>
<keyword evidence="9 12" id="KW-0539">Nucleus</keyword>
<evidence type="ECO:0000256" key="10">
    <source>
        <dbReference type="PROSITE-ProRule" id="PRU00175"/>
    </source>
</evidence>
<dbReference type="PROSITE" id="PS50966">
    <property type="entry name" value="ZF_SWIM"/>
    <property type="match status" value="1"/>
</dbReference>
<evidence type="ECO:0000256" key="11">
    <source>
        <dbReference type="PROSITE-ProRule" id="PRU00235"/>
    </source>
</evidence>
<reference evidence="15" key="1">
    <citation type="submission" date="2022-02" db="EMBL/GenBank/DDBJ databases">
        <authorList>
            <person name="Henning P.M."/>
            <person name="McCubbin A.G."/>
            <person name="Shore J.S."/>
        </authorList>
    </citation>
    <scope>NUCLEOTIDE SEQUENCE</scope>
    <source>
        <strain evidence="15">F60SS</strain>
        <tissue evidence="15">Leaves</tissue>
    </source>
</reference>
<dbReference type="InterPro" id="IPR009091">
    <property type="entry name" value="RCC1/BLIP-II"/>
</dbReference>
<dbReference type="EMBL" id="JAKUCV010007002">
    <property type="protein sequence ID" value="KAJ4825087.1"/>
    <property type="molecule type" value="Genomic_DNA"/>
</dbReference>
<keyword evidence="12" id="KW-0472">Membrane</keyword>
<dbReference type="PANTHER" id="PTHR13373:SF21">
    <property type="entry name" value="NUCLEAR PORE COMPLEX PROTEIN NUP85"/>
    <property type="match status" value="1"/>
</dbReference>
<name>A0A9Q0F5I5_9ROSI</name>
<keyword evidence="10" id="KW-0863">Zinc-finger</keyword>
<dbReference type="InterPro" id="IPR011502">
    <property type="entry name" value="Nucleoporin_Nup85"/>
</dbReference>
<evidence type="ECO:0000256" key="1">
    <source>
        <dbReference type="ARBA" id="ARBA00004567"/>
    </source>
</evidence>
<comment type="function">
    <text evidence="12">Functions as a component of the nuclear pore complex (NPC).</text>
</comment>
<keyword evidence="10" id="KW-0479">Metal-binding</keyword>
<dbReference type="Proteomes" id="UP001141552">
    <property type="component" value="Unassembled WGS sequence"/>
</dbReference>
<dbReference type="InterPro" id="IPR000408">
    <property type="entry name" value="Reg_chr_condens"/>
</dbReference>
<dbReference type="GO" id="GO:0008270">
    <property type="term" value="F:zinc ion binding"/>
    <property type="evidence" value="ECO:0007669"/>
    <property type="project" value="UniProtKB-KW"/>
</dbReference>
<keyword evidence="6 12" id="KW-0653">Protein transport</keyword>
<dbReference type="InterPro" id="IPR013083">
    <property type="entry name" value="Znf_RING/FYVE/PHD"/>
</dbReference>
<comment type="caution">
    <text evidence="15">The sequence shown here is derived from an EMBL/GenBank/DDBJ whole genome shotgun (WGS) entry which is preliminary data.</text>
</comment>
<dbReference type="GO" id="GO:0006406">
    <property type="term" value="P:mRNA export from nucleus"/>
    <property type="evidence" value="ECO:0007669"/>
    <property type="project" value="TreeGrafter"/>
</dbReference>
<dbReference type="PROSITE" id="PS00626">
    <property type="entry name" value="RCC1_2"/>
    <property type="match status" value="1"/>
</dbReference>
<dbReference type="Gene3D" id="3.30.40.10">
    <property type="entry name" value="Zinc/RING finger domain, C3HC4 (zinc finger)"/>
    <property type="match status" value="1"/>
</dbReference>
<evidence type="ECO:0000313" key="15">
    <source>
        <dbReference type="EMBL" id="KAJ4825087.1"/>
    </source>
</evidence>
<feature type="repeat" description="RCC1" evidence="11">
    <location>
        <begin position="565"/>
        <end position="627"/>
    </location>
</feature>
<feature type="non-terminal residue" evidence="15">
    <location>
        <position position="1412"/>
    </location>
</feature>
<evidence type="ECO:0000256" key="6">
    <source>
        <dbReference type="ARBA" id="ARBA00022927"/>
    </source>
</evidence>
<dbReference type="Pfam" id="PF13639">
    <property type="entry name" value="zf-RING_2"/>
    <property type="match status" value="1"/>
</dbReference>
<keyword evidence="4" id="KW-0677">Repeat</keyword>
<evidence type="ECO:0000256" key="3">
    <source>
        <dbReference type="ARBA" id="ARBA00022448"/>
    </source>
</evidence>
<dbReference type="InterPro" id="IPR007527">
    <property type="entry name" value="Znf_SWIM"/>
</dbReference>